<proteinExistence type="predicted"/>
<gene>
    <name evidence="1" type="ORF">ISN45_Aa06g029910</name>
</gene>
<dbReference type="AlphaFoldDB" id="A0A8T1Z3C7"/>
<reference evidence="1 2" key="1">
    <citation type="submission" date="2020-12" db="EMBL/GenBank/DDBJ databases">
        <title>Concerted genomic and epigenomic changes stabilize Arabidopsis allopolyploids.</title>
        <authorList>
            <person name="Chen Z."/>
        </authorList>
    </citation>
    <scope>NUCLEOTIDE SEQUENCE [LARGE SCALE GENOMIC DNA]</scope>
    <source>
        <strain evidence="1">Allo738</strain>
        <tissue evidence="1">Leaf</tissue>
    </source>
</reference>
<accession>A0A8T1Z3C7</accession>
<keyword evidence="2" id="KW-1185">Reference proteome</keyword>
<dbReference type="EMBL" id="JAEFBK010000011">
    <property type="protein sequence ID" value="KAG7552389.1"/>
    <property type="molecule type" value="Genomic_DNA"/>
</dbReference>
<comment type="caution">
    <text evidence="1">The sequence shown here is derived from an EMBL/GenBank/DDBJ whole genome shotgun (WGS) entry which is preliminary data.</text>
</comment>
<organism evidence="1 2">
    <name type="scientific">Arabidopsis thaliana x Arabidopsis arenosa</name>
    <dbReference type="NCBI Taxonomy" id="1240361"/>
    <lineage>
        <taxon>Eukaryota</taxon>
        <taxon>Viridiplantae</taxon>
        <taxon>Streptophyta</taxon>
        <taxon>Embryophyta</taxon>
        <taxon>Tracheophyta</taxon>
        <taxon>Spermatophyta</taxon>
        <taxon>Magnoliopsida</taxon>
        <taxon>eudicotyledons</taxon>
        <taxon>Gunneridae</taxon>
        <taxon>Pentapetalae</taxon>
        <taxon>rosids</taxon>
        <taxon>malvids</taxon>
        <taxon>Brassicales</taxon>
        <taxon>Brassicaceae</taxon>
        <taxon>Camelineae</taxon>
        <taxon>Arabidopsis</taxon>
    </lineage>
</organism>
<name>A0A8T1Z3C7_9BRAS</name>
<protein>
    <recommendedName>
        <fullName evidence="3">MULE transposase domain-containing protein</fullName>
    </recommendedName>
</protein>
<sequence length="182" mass="20786">MNRRMRKLPIRRDGGSQIEPERVEAVDHDEPKIVGGDGVAINRIVERGVAEDGGIGGVAKEIVKEEGVGYDSHDSSVDEDDCPVIVEDSSGYRDDDDEYEAERPFTHGKRYEDLLALNKTFNNADEFKYALLWYSLKTEYDGDNRIFPIAWAVVELDDIDNWMWFVQLLKKTSVLKMELTLQ</sequence>
<evidence type="ECO:0000313" key="2">
    <source>
        <dbReference type="Proteomes" id="UP000694240"/>
    </source>
</evidence>
<evidence type="ECO:0000313" key="1">
    <source>
        <dbReference type="EMBL" id="KAG7552389.1"/>
    </source>
</evidence>
<evidence type="ECO:0008006" key="3">
    <source>
        <dbReference type="Google" id="ProtNLM"/>
    </source>
</evidence>
<dbReference type="Proteomes" id="UP000694240">
    <property type="component" value="Chromosome 11"/>
</dbReference>